<dbReference type="EMBL" id="CANHGI010000004">
    <property type="protein sequence ID" value="CAI5447242.1"/>
    <property type="molecule type" value="Genomic_DNA"/>
</dbReference>
<organism evidence="1 2">
    <name type="scientific">Caenorhabditis angaria</name>
    <dbReference type="NCBI Taxonomy" id="860376"/>
    <lineage>
        <taxon>Eukaryota</taxon>
        <taxon>Metazoa</taxon>
        <taxon>Ecdysozoa</taxon>
        <taxon>Nematoda</taxon>
        <taxon>Chromadorea</taxon>
        <taxon>Rhabditida</taxon>
        <taxon>Rhabditina</taxon>
        <taxon>Rhabditomorpha</taxon>
        <taxon>Rhabditoidea</taxon>
        <taxon>Rhabditidae</taxon>
        <taxon>Peloderinae</taxon>
        <taxon>Caenorhabditis</taxon>
    </lineage>
</organism>
<gene>
    <name evidence="1" type="ORF">CAMP_LOCUS9879</name>
</gene>
<evidence type="ECO:0000313" key="2">
    <source>
        <dbReference type="Proteomes" id="UP001152747"/>
    </source>
</evidence>
<dbReference type="AlphaFoldDB" id="A0A9P1IKH6"/>
<dbReference type="Proteomes" id="UP001152747">
    <property type="component" value="Unassembled WGS sequence"/>
</dbReference>
<comment type="caution">
    <text evidence="1">The sequence shown here is derived from an EMBL/GenBank/DDBJ whole genome shotgun (WGS) entry which is preliminary data.</text>
</comment>
<keyword evidence="2" id="KW-1185">Reference proteome</keyword>
<reference evidence="1" key="1">
    <citation type="submission" date="2022-11" db="EMBL/GenBank/DDBJ databases">
        <authorList>
            <person name="Kikuchi T."/>
        </authorList>
    </citation>
    <scope>NUCLEOTIDE SEQUENCE</scope>
    <source>
        <strain evidence="1">PS1010</strain>
    </source>
</reference>
<evidence type="ECO:0000313" key="1">
    <source>
        <dbReference type="EMBL" id="CAI5447242.1"/>
    </source>
</evidence>
<protein>
    <submittedName>
        <fullName evidence="1">Uncharacterized protein</fullName>
    </submittedName>
</protein>
<proteinExistence type="predicted"/>
<name>A0A9P1IKH6_9PELO</name>
<accession>A0A9P1IKH6</accession>
<sequence>MEKIEDWMEFGTSDPWIIGYERYPNFEKHYFMNWSSTNSNLLYYTLRLECFVWIHQDRINFIIFVEF</sequence>